<evidence type="ECO:0000256" key="1">
    <source>
        <dbReference type="SAM" id="MobiDB-lite"/>
    </source>
</evidence>
<evidence type="ECO:0000313" key="2">
    <source>
        <dbReference type="EMBL" id="UVF21428.1"/>
    </source>
</evidence>
<protein>
    <submittedName>
        <fullName evidence="2">Uncharacterized protein</fullName>
    </submittedName>
</protein>
<keyword evidence="3" id="KW-1185">Reference proteome</keyword>
<evidence type="ECO:0000313" key="3">
    <source>
        <dbReference type="Proteomes" id="UP001017257"/>
    </source>
</evidence>
<organism evidence="2 3">
    <name type="scientific">Microvirga terrae</name>
    <dbReference type="NCBI Taxonomy" id="2740529"/>
    <lineage>
        <taxon>Bacteria</taxon>
        <taxon>Pseudomonadati</taxon>
        <taxon>Pseudomonadota</taxon>
        <taxon>Alphaproteobacteria</taxon>
        <taxon>Hyphomicrobiales</taxon>
        <taxon>Methylobacteriaceae</taxon>
        <taxon>Microvirga</taxon>
    </lineage>
</organism>
<gene>
    <name evidence="2" type="ORF">HPT29_010050</name>
</gene>
<name>A0ABY5RWT0_9HYPH</name>
<reference evidence="2" key="1">
    <citation type="submission" date="2022-08" db="EMBL/GenBank/DDBJ databases">
        <title>Microvirga terrae sp. nov., isolated from soil.</title>
        <authorList>
            <person name="Kim K.H."/>
            <person name="Seo Y.L."/>
            <person name="Kim J.M."/>
            <person name="Lee J.K."/>
            <person name="Han D.M."/>
            <person name="Jeon C.O."/>
        </authorList>
    </citation>
    <scope>NUCLEOTIDE SEQUENCE</scope>
    <source>
        <strain evidence="2">R24</strain>
    </source>
</reference>
<dbReference type="Proteomes" id="UP001017257">
    <property type="component" value="Chromosome"/>
</dbReference>
<accession>A0ABY5RWT0</accession>
<feature type="region of interest" description="Disordered" evidence="1">
    <location>
        <begin position="1"/>
        <end position="22"/>
    </location>
</feature>
<sequence length="57" mass="7075">MNLKQHYQDKAAKAERLAEDPYQKAQSRVEFRSLARRWRHLAEMSDWRARRSRYPER</sequence>
<dbReference type="RefSeq" id="WP_173946551.1">
    <property type="nucleotide sequence ID" value="NZ_CP102845.1"/>
</dbReference>
<dbReference type="EMBL" id="CP102845">
    <property type="protein sequence ID" value="UVF21428.1"/>
    <property type="molecule type" value="Genomic_DNA"/>
</dbReference>
<proteinExistence type="predicted"/>